<reference evidence="2 3" key="1">
    <citation type="submission" date="2020-07" db="EMBL/GenBank/DDBJ databases">
        <title>MOT database genomes.</title>
        <authorList>
            <person name="Joseph S."/>
            <person name="Aduse-Opoku J."/>
            <person name="Hashim A."/>
            <person name="Wade W."/>
            <person name="Curtis M."/>
        </authorList>
    </citation>
    <scope>NUCLEOTIDE SEQUENCE [LARGE SCALE GENOMIC DNA]</scope>
    <source>
        <strain evidence="2 3">DSM 100099</strain>
    </source>
</reference>
<sequence length="127" mass="14239">MAITQIQLFSVPVSDQDRSRDFYRDVLGFQVLGDRQLTPEMRWLQLAPPRGDTSITLVTWFPTMQPGDLKGIVVETDDLDGDVTRLTEAGVTFTSGIDEQPWGRFATFDDPDGNGIVLQHTTNRVLI</sequence>
<evidence type="ECO:0000259" key="1">
    <source>
        <dbReference type="PROSITE" id="PS51819"/>
    </source>
</evidence>
<organism evidence="2 3">
    <name type="scientific">Sanguibacter inulinus</name>
    <dbReference type="NCBI Taxonomy" id="60922"/>
    <lineage>
        <taxon>Bacteria</taxon>
        <taxon>Bacillati</taxon>
        <taxon>Actinomycetota</taxon>
        <taxon>Actinomycetes</taxon>
        <taxon>Micrococcales</taxon>
        <taxon>Sanguibacteraceae</taxon>
        <taxon>Sanguibacter</taxon>
    </lineage>
</organism>
<dbReference type="AlphaFoldDB" id="A0A853EW39"/>
<dbReference type="Proteomes" id="UP000561011">
    <property type="component" value="Unassembled WGS sequence"/>
</dbReference>
<dbReference type="EMBL" id="JACBYE010000024">
    <property type="protein sequence ID" value="NYS94024.1"/>
    <property type="molecule type" value="Genomic_DNA"/>
</dbReference>
<dbReference type="SUPFAM" id="SSF54593">
    <property type="entry name" value="Glyoxalase/Bleomycin resistance protein/Dihydroxybiphenyl dioxygenase"/>
    <property type="match status" value="1"/>
</dbReference>
<name>A0A853EW39_9MICO</name>
<dbReference type="PANTHER" id="PTHR36437">
    <property type="entry name" value="GLYOXALASE/BLEOMYCIN RESISTANCE PROTEIN/DIOXYGENASE"/>
    <property type="match status" value="1"/>
</dbReference>
<evidence type="ECO:0000313" key="3">
    <source>
        <dbReference type="Proteomes" id="UP000561011"/>
    </source>
</evidence>
<proteinExistence type="predicted"/>
<dbReference type="PROSITE" id="PS51819">
    <property type="entry name" value="VOC"/>
    <property type="match status" value="1"/>
</dbReference>
<comment type="caution">
    <text evidence="2">The sequence shown here is derived from an EMBL/GenBank/DDBJ whole genome shotgun (WGS) entry which is preliminary data.</text>
</comment>
<dbReference type="Pfam" id="PF00903">
    <property type="entry name" value="Glyoxalase"/>
    <property type="match status" value="1"/>
</dbReference>
<gene>
    <name evidence="2" type="ORF">HZZ10_10900</name>
</gene>
<dbReference type="Gene3D" id="3.10.180.10">
    <property type="entry name" value="2,3-Dihydroxybiphenyl 1,2-Dioxygenase, domain 1"/>
    <property type="match status" value="1"/>
</dbReference>
<feature type="domain" description="VOC" evidence="1">
    <location>
        <begin position="5"/>
        <end position="121"/>
    </location>
</feature>
<dbReference type="RefSeq" id="WP_056132283.1">
    <property type="nucleotide sequence ID" value="NZ_JACBYE010000024.1"/>
</dbReference>
<dbReference type="InterPro" id="IPR004360">
    <property type="entry name" value="Glyas_Fos-R_dOase_dom"/>
</dbReference>
<evidence type="ECO:0000313" key="2">
    <source>
        <dbReference type="EMBL" id="NYS94024.1"/>
    </source>
</evidence>
<protein>
    <submittedName>
        <fullName evidence="2">VOC family protein</fullName>
    </submittedName>
</protein>
<dbReference type="PANTHER" id="PTHR36437:SF2">
    <property type="entry name" value="GLYOXALASE_BLEOMYCIN RESISTANCE PROTEIN_DIOXYGENASE"/>
    <property type="match status" value="1"/>
</dbReference>
<dbReference type="InterPro" id="IPR037523">
    <property type="entry name" value="VOC_core"/>
</dbReference>
<accession>A0A853EW39</accession>
<dbReference type="InterPro" id="IPR029068">
    <property type="entry name" value="Glyas_Bleomycin-R_OHBP_Dase"/>
</dbReference>
<keyword evidence="3" id="KW-1185">Reference proteome</keyword>